<dbReference type="AlphaFoldDB" id="A0A7Y8EDH9"/>
<dbReference type="Proteomes" id="UP000531950">
    <property type="component" value="Unassembled WGS sequence"/>
</dbReference>
<name>A0A7Y8EDH9_9PSED</name>
<proteinExistence type="predicted"/>
<organism evidence="1 3">
    <name type="scientific">Pseudomonas yamanorum</name>
    <dbReference type="NCBI Taxonomy" id="515393"/>
    <lineage>
        <taxon>Bacteria</taxon>
        <taxon>Pseudomonadati</taxon>
        <taxon>Pseudomonadota</taxon>
        <taxon>Gammaproteobacteria</taxon>
        <taxon>Pseudomonadales</taxon>
        <taxon>Pseudomonadaceae</taxon>
        <taxon>Pseudomonas</taxon>
    </lineage>
</organism>
<accession>A0A7Y8EDH9</accession>
<gene>
    <name evidence="1" type="ORF">HX822_06790</name>
    <name evidence="2" type="ORF">HX828_16335</name>
</gene>
<sequence length="115" mass="12864">MSIYGDLKRAYALKGLTTAFEGFAGLAPNEHLPAEQYARNTQVMSRWLDHLRGNSPLDITDTLFKQMRRAQRRGDARRFNSQTVLLGLLVESNMAVDLATYSAFNRVGAARQEGS</sequence>
<reference evidence="3 4" key="1">
    <citation type="submission" date="2020-04" db="EMBL/GenBank/DDBJ databases">
        <title>Molecular characterization of pseudomonads from Agaricus bisporus reveal novel blotch 2 pathogens in Western Europe.</title>
        <authorList>
            <person name="Taparia T."/>
            <person name="Krijger M."/>
            <person name="Haynes E."/>
            <person name="Elpinstone J.G."/>
            <person name="Noble R."/>
            <person name="Van Der Wolf J."/>
        </authorList>
    </citation>
    <scope>NUCLEOTIDE SEQUENCE [LARGE SCALE GENOMIC DNA]</scope>
    <source>
        <strain evidence="2 4">IPO3781</strain>
        <strain evidence="1 3">IPO3782</strain>
    </source>
</reference>
<evidence type="ECO:0000313" key="1">
    <source>
        <dbReference type="EMBL" id="NWE12639.1"/>
    </source>
</evidence>
<dbReference type="EMBL" id="JACARG010000010">
    <property type="protein sequence ID" value="NWE12639.1"/>
    <property type="molecule type" value="Genomic_DNA"/>
</dbReference>
<evidence type="ECO:0000313" key="2">
    <source>
        <dbReference type="EMBL" id="NWE77134.1"/>
    </source>
</evidence>
<protein>
    <submittedName>
        <fullName evidence="1">Uncharacterized protein</fullName>
    </submittedName>
</protein>
<dbReference type="Proteomes" id="UP000537188">
    <property type="component" value="Unassembled WGS sequence"/>
</dbReference>
<evidence type="ECO:0000313" key="3">
    <source>
        <dbReference type="Proteomes" id="UP000531950"/>
    </source>
</evidence>
<evidence type="ECO:0000313" key="4">
    <source>
        <dbReference type="Proteomes" id="UP000537188"/>
    </source>
</evidence>
<dbReference type="RefSeq" id="WP_177047529.1">
    <property type="nucleotide sequence ID" value="NZ_JACAOQ010000034.1"/>
</dbReference>
<comment type="caution">
    <text evidence="1">The sequence shown here is derived from an EMBL/GenBank/DDBJ whole genome shotgun (WGS) entry which is preliminary data.</text>
</comment>
<dbReference type="EMBL" id="JACARF010000018">
    <property type="protein sequence ID" value="NWE77134.1"/>
    <property type="molecule type" value="Genomic_DNA"/>
</dbReference>